<name>A0ABN1F602_9PROT</name>
<accession>A0ABN1F602</accession>
<comment type="caution">
    <text evidence="7">The sequence shown here is derived from an EMBL/GenBank/DDBJ whole genome shotgun (WGS) entry which is preliminary data.</text>
</comment>
<dbReference type="Gene3D" id="3.40.190.10">
    <property type="entry name" value="Periplasmic binding protein-like II"/>
    <property type="match status" value="2"/>
</dbReference>
<feature type="domain" description="Solute-binding protein family 3/N-terminal" evidence="6">
    <location>
        <begin position="32"/>
        <end position="248"/>
    </location>
</feature>
<evidence type="ECO:0000256" key="1">
    <source>
        <dbReference type="ARBA" id="ARBA00004418"/>
    </source>
</evidence>
<dbReference type="SUPFAM" id="SSF53850">
    <property type="entry name" value="Periplasmic binding protein-like II"/>
    <property type="match status" value="1"/>
</dbReference>
<evidence type="ECO:0000256" key="3">
    <source>
        <dbReference type="ARBA" id="ARBA00022448"/>
    </source>
</evidence>
<evidence type="ECO:0000313" key="7">
    <source>
        <dbReference type="EMBL" id="GAA0582979.1"/>
    </source>
</evidence>
<dbReference type="InterPro" id="IPR001638">
    <property type="entry name" value="Solute-binding_3/MltF_N"/>
</dbReference>
<comment type="subcellular location">
    <subcellularLocation>
        <location evidence="1">Periplasm</location>
    </subcellularLocation>
</comment>
<dbReference type="NCBIfam" id="TIGR01728">
    <property type="entry name" value="SsuA_fam"/>
    <property type="match status" value="1"/>
</dbReference>
<proteinExistence type="inferred from homology"/>
<dbReference type="InterPro" id="IPR015168">
    <property type="entry name" value="SsuA/THI5"/>
</dbReference>
<keyword evidence="3" id="KW-0813">Transport</keyword>
<gene>
    <name evidence="7" type="ORF">GCM10009416_21730</name>
</gene>
<dbReference type="RefSeq" id="WP_343895311.1">
    <property type="nucleotide sequence ID" value="NZ_BAAAFZ010000026.1"/>
</dbReference>
<organism evidence="7 8">
    <name type="scientific">Craurococcus roseus</name>
    <dbReference type="NCBI Taxonomy" id="77585"/>
    <lineage>
        <taxon>Bacteria</taxon>
        <taxon>Pseudomonadati</taxon>
        <taxon>Pseudomonadota</taxon>
        <taxon>Alphaproteobacteria</taxon>
        <taxon>Acetobacterales</taxon>
        <taxon>Acetobacteraceae</taxon>
        <taxon>Craurococcus</taxon>
    </lineage>
</organism>
<comment type="similarity">
    <text evidence="2">Belongs to the bacterial solute-binding protein SsuA/TauA family.</text>
</comment>
<evidence type="ECO:0000256" key="5">
    <source>
        <dbReference type="SAM" id="SignalP"/>
    </source>
</evidence>
<dbReference type="Proteomes" id="UP001501588">
    <property type="component" value="Unassembled WGS sequence"/>
</dbReference>
<evidence type="ECO:0000259" key="6">
    <source>
        <dbReference type="SMART" id="SM00062"/>
    </source>
</evidence>
<feature type="signal peptide" evidence="5">
    <location>
        <begin position="1"/>
        <end position="27"/>
    </location>
</feature>
<dbReference type="PANTHER" id="PTHR30024:SF42">
    <property type="entry name" value="ALIPHATIC SULFONATES-BINDING PROTEIN-RELATED"/>
    <property type="match status" value="1"/>
</dbReference>
<protein>
    <submittedName>
        <fullName evidence="7">Sulfonate ABC transporter substrate-binding protein</fullName>
    </submittedName>
</protein>
<evidence type="ECO:0000256" key="4">
    <source>
        <dbReference type="ARBA" id="ARBA00022729"/>
    </source>
</evidence>
<dbReference type="CDD" id="cd13557">
    <property type="entry name" value="PBP2_SsuA"/>
    <property type="match status" value="1"/>
</dbReference>
<reference evidence="7 8" key="1">
    <citation type="journal article" date="2019" name="Int. J. Syst. Evol. Microbiol.">
        <title>The Global Catalogue of Microorganisms (GCM) 10K type strain sequencing project: providing services to taxonomists for standard genome sequencing and annotation.</title>
        <authorList>
            <consortium name="The Broad Institute Genomics Platform"/>
            <consortium name="The Broad Institute Genome Sequencing Center for Infectious Disease"/>
            <person name="Wu L."/>
            <person name="Ma J."/>
        </authorList>
    </citation>
    <scope>NUCLEOTIDE SEQUENCE [LARGE SCALE GENOMIC DNA]</scope>
    <source>
        <strain evidence="7 8">JCM 9933</strain>
    </source>
</reference>
<dbReference type="SMART" id="SM00062">
    <property type="entry name" value="PBPb"/>
    <property type="match status" value="1"/>
</dbReference>
<dbReference type="InterPro" id="IPR010067">
    <property type="entry name" value="ABC_SsuA_sub-bd"/>
</dbReference>
<dbReference type="PANTHER" id="PTHR30024">
    <property type="entry name" value="ALIPHATIC SULFONATES-BINDING PROTEIN-RELATED"/>
    <property type="match status" value="1"/>
</dbReference>
<dbReference type="EMBL" id="BAAAFZ010000026">
    <property type="protein sequence ID" value="GAA0582979.1"/>
    <property type="molecule type" value="Genomic_DNA"/>
</dbReference>
<sequence length="317" mass="33105">MTAAITTGRRALLLGAAAAGLAAPALAQGERSLRIGYQKYGTLVLLKGRGALEQKLRGGGVRVSWTEFPAGPALLEAMNAGAIDFGTVGEAPPIFAQAAGAPLVYVAHEPPAPQGEAILVARDSPIRDVAELHGKKVAFNKGSNVHYLLVRALEAAGLRYADIEPATLPPADARVAFERKQVDAWVIWDPFLAAAEATTGARRLADGTGLVSNHQFYLAHERFAAANGPLVDAVVAALAETAAWVGQDIPTAARTLSPGVGIPAPFLEVAMRRQAYGVRPLDAAVAAEQQRIADTFHGLGLIPRAIRVSDAVRQTGA</sequence>
<evidence type="ECO:0000256" key="2">
    <source>
        <dbReference type="ARBA" id="ARBA00010742"/>
    </source>
</evidence>
<keyword evidence="8" id="KW-1185">Reference proteome</keyword>
<dbReference type="NCBIfam" id="NF008588">
    <property type="entry name" value="PRK11553.1"/>
    <property type="match status" value="1"/>
</dbReference>
<evidence type="ECO:0000313" key="8">
    <source>
        <dbReference type="Proteomes" id="UP001501588"/>
    </source>
</evidence>
<feature type="chain" id="PRO_5045707621" evidence="5">
    <location>
        <begin position="28"/>
        <end position="317"/>
    </location>
</feature>
<keyword evidence="4 5" id="KW-0732">Signal</keyword>
<dbReference type="Pfam" id="PF09084">
    <property type="entry name" value="NMT1"/>
    <property type="match status" value="1"/>
</dbReference>